<evidence type="ECO:0000256" key="1">
    <source>
        <dbReference type="ARBA" id="ARBA00023239"/>
    </source>
</evidence>
<dbReference type="InterPro" id="IPR032466">
    <property type="entry name" value="Metal_Hydrolase"/>
</dbReference>
<dbReference type="EMBL" id="BAABHS010000010">
    <property type="protein sequence ID" value="GAA4965042.1"/>
    <property type="molecule type" value="Genomic_DNA"/>
</dbReference>
<dbReference type="RefSeq" id="WP_345676106.1">
    <property type="nucleotide sequence ID" value="NZ_BAABHS010000010.1"/>
</dbReference>
<dbReference type="Pfam" id="PF04909">
    <property type="entry name" value="Amidohydro_2"/>
    <property type="match status" value="1"/>
</dbReference>
<dbReference type="InterPro" id="IPR032465">
    <property type="entry name" value="ACMSD"/>
</dbReference>
<dbReference type="InterPro" id="IPR006680">
    <property type="entry name" value="Amidohydro-rel"/>
</dbReference>
<dbReference type="SUPFAM" id="SSF51556">
    <property type="entry name" value="Metallo-dependent hydrolases"/>
    <property type="match status" value="1"/>
</dbReference>
<reference evidence="4" key="1">
    <citation type="journal article" date="2019" name="Int. J. Syst. Evol. Microbiol.">
        <title>The Global Catalogue of Microorganisms (GCM) 10K type strain sequencing project: providing services to taxonomists for standard genome sequencing and annotation.</title>
        <authorList>
            <consortium name="The Broad Institute Genomics Platform"/>
            <consortium name="The Broad Institute Genome Sequencing Center for Infectious Disease"/>
            <person name="Wu L."/>
            <person name="Ma J."/>
        </authorList>
    </citation>
    <scope>NUCLEOTIDE SEQUENCE [LARGE SCALE GENOMIC DNA]</scope>
    <source>
        <strain evidence="4">JCM 17986</strain>
    </source>
</reference>
<comment type="caution">
    <text evidence="3">The sequence shown here is derived from an EMBL/GenBank/DDBJ whole genome shotgun (WGS) entry which is preliminary data.</text>
</comment>
<evidence type="ECO:0000259" key="2">
    <source>
        <dbReference type="Pfam" id="PF04909"/>
    </source>
</evidence>
<keyword evidence="1" id="KW-0456">Lyase</keyword>
<sequence length="287" mass="30742">MPDYEILDCHHHVGDVHGALGLGPTPAGTDPAADELAVRLATMDRNGVDRAVVIPGHGYLRPSGLADTRRINDAIAAYRDATPDRFPAAVGIVEPLYGPAGLDEVDRCAHELGLRGISFHTRFQGVSTDSPLVRALVGRCAERGLVPFVHALGDVPDEALWKVQELGREFPETTFVVLDAFSSFEQCRQALSVAEITPNLVFDTSLAYTFDLVEPFVRRHGASRLVFGTDLYSTPLGYRRTHVLGQILDSALSEDDKRLILAGNTRAILGLGPAPRGASAAAAGEGV</sequence>
<dbReference type="Gene3D" id="3.20.20.140">
    <property type="entry name" value="Metal-dependent hydrolases"/>
    <property type="match status" value="1"/>
</dbReference>
<protein>
    <recommendedName>
        <fullName evidence="2">Amidohydrolase-related domain-containing protein</fullName>
    </recommendedName>
</protein>
<feature type="domain" description="Amidohydrolase-related" evidence="2">
    <location>
        <begin position="8"/>
        <end position="271"/>
    </location>
</feature>
<organism evidence="3 4">
    <name type="scientific">Yinghuangia aomiensis</name>
    <dbReference type="NCBI Taxonomy" id="676205"/>
    <lineage>
        <taxon>Bacteria</taxon>
        <taxon>Bacillati</taxon>
        <taxon>Actinomycetota</taxon>
        <taxon>Actinomycetes</taxon>
        <taxon>Kitasatosporales</taxon>
        <taxon>Streptomycetaceae</taxon>
        <taxon>Yinghuangia</taxon>
    </lineage>
</organism>
<proteinExistence type="predicted"/>
<gene>
    <name evidence="3" type="ORF">GCM10023205_31590</name>
</gene>
<dbReference type="PANTHER" id="PTHR21240">
    <property type="entry name" value="2-AMINO-3-CARBOXYLMUCONATE-6-SEMIALDEHYDE DECARBOXYLASE"/>
    <property type="match status" value="1"/>
</dbReference>
<evidence type="ECO:0000313" key="3">
    <source>
        <dbReference type="EMBL" id="GAA4965042.1"/>
    </source>
</evidence>
<evidence type="ECO:0000313" key="4">
    <source>
        <dbReference type="Proteomes" id="UP001500466"/>
    </source>
</evidence>
<keyword evidence="4" id="KW-1185">Reference proteome</keyword>
<accession>A0ABP9H9Q9</accession>
<name>A0ABP9H9Q9_9ACTN</name>
<dbReference type="Proteomes" id="UP001500466">
    <property type="component" value="Unassembled WGS sequence"/>
</dbReference>